<comment type="caution">
    <text evidence="1">The sequence shown here is derived from an EMBL/GenBank/DDBJ whole genome shotgun (WGS) entry which is preliminary data.</text>
</comment>
<proteinExistence type="predicted"/>
<evidence type="ECO:0000313" key="2">
    <source>
        <dbReference type="Proteomes" id="UP001365405"/>
    </source>
</evidence>
<dbReference type="SUPFAM" id="SSF53448">
    <property type="entry name" value="Nucleotide-diphospho-sugar transferases"/>
    <property type="match status" value="1"/>
</dbReference>
<accession>A0ABU9CFU6</accession>
<gene>
    <name evidence="1" type="ORF">AACH10_02935</name>
</gene>
<organism evidence="1 2">
    <name type="scientific">Pseudaquabacterium inlustre</name>
    <dbReference type="NCBI Taxonomy" id="2984192"/>
    <lineage>
        <taxon>Bacteria</taxon>
        <taxon>Pseudomonadati</taxon>
        <taxon>Pseudomonadota</taxon>
        <taxon>Betaproteobacteria</taxon>
        <taxon>Burkholderiales</taxon>
        <taxon>Sphaerotilaceae</taxon>
        <taxon>Pseudaquabacterium</taxon>
    </lineage>
</organism>
<reference evidence="1 2" key="1">
    <citation type="submission" date="2024-04" db="EMBL/GenBank/DDBJ databases">
        <title>Novel species of the genus Ideonella isolated from streams.</title>
        <authorList>
            <person name="Lu H."/>
        </authorList>
    </citation>
    <scope>NUCLEOTIDE SEQUENCE [LARGE SCALE GENOMIC DNA]</scope>
    <source>
        <strain evidence="1 2">DXS22W</strain>
    </source>
</reference>
<name>A0ABU9CFU6_9BURK</name>
<dbReference type="Proteomes" id="UP001365405">
    <property type="component" value="Unassembled WGS sequence"/>
</dbReference>
<keyword evidence="2" id="KW-1185">Reference proteome</keyword>
<dbReference type="Gene3D" id="3.90.550.10">
    <property type="entry name" value="Spore Coat Polysaccharide Biosynthesis Protein SpsA, Chain A"/>
    <property type="match status" value="1"/>
</dbReference>
<evidence type="ECO:0000313" key="1">
    <source>
        <dbReference type="EMBL" id="MEK8049185.1"/>
    </source>
</evidence>
<dbReference type="InterPro" id="IPR029044">
    <property type="entry name" value="Nucleotide-diphossugar_trans"/>
</dbReference>
<sequence length="328" mass="36965">MQSTPLRFAISATAHNRPDRLERLLASVADAAGSAQWPMYISIEPTPVQDQILAVIERYRTRLTLQARVNAERKGVRRNPFDNVEWVLSEGADTVLLLEDDLLIDHQALRWCEGMADGPLQQPGVMAANLLTTTCNSESIFVPDAGERARLAGLVLRTRFFSSYGLLFTRQQWAAHFRDNWFVDAPLMENWEGRQVTGWDVAMTRWLLCRPELSVLQSLVPRVMHDGAGGTHISDAFQDRSFGNIAFDAAADDATGLPALRVIDALADLDQVPSAAARMYLNLARHLWTLQQHSLAFKHTVPDLAGLKQKRFRLGAHEYLVFRRRRPK</sequence>
<dbReference type="EMBL" id="JBBUTH010000001">
    <property type="protein sequence ID" value="MEK8049185.1"/>
    <property type="molecule type" value="Genomic_DNA"/>
</dbReference>
<protein>
    <recommendedName>
        <fullName evidence="3">Glycosyltransferase family 2 protein</fullName>
    </recommendedName>
</protein>
<evidence type="ECO:0008006" key="3">
    <source>
        <dbReference type="Google" id="ProtNLM"/>
    </source>
</evidence>
<dbReference type="RefSeq" id="WP_341408855.1">
    <property type="nucleotide sequence ID" value="NZ_JBBUTH010000001.1"/>
</dbReference>